<organism evidence="1 2">
    <name type="scientific">Henriciella algicola</name>
    <dbReference type="NCBI Taxonomy" id="1608422"/>
    <lineage>
        <taxon>Bacteria</taxon>
        <taxon>Pseudomonadati</taxon>
        <taxon>Pseudomonadota</taxon>
        <taxon>Alphaproteobacteria</taxon>
        <taxon>Hyphomonadales</taxon>
        <taxon>Hyphomonadaceae</taxon>
        <taxon>Henriciella</taxon>
    </lineage>
</organism>
<reference evidence="1 2" key="1">
    <citation type="submission" date="2018-08" db="EMBL/GenBank/DDBJ databases">
        <title>Henriciella mobilis sp. nov., isolated from seawater.</title>
        <authorList>
            <person name="Cheng H."/>
            <person name="Wu Y.-H."/>
            <person name="Xu X.-W."/>
            <person name="Guo L.-L."/>
        </authorList>
    </citation>
    <scope>NUCLEOTIDE SEQUENCE [LARGE SCALE GENOMIC DNA]</scope>
    <source>
        <strain evidence="1 2">CCUG67844</strain>
    </source>
</reference>
<dbReference type="Proteomes" id="UP000265845">
    <property type="component" value="Unassembled WGS sequence"/>
</dbReference>
<dbReference type="RefSeq" id="WP_119453354.1">
    <property type="nucleotide sequence ID" value="NZ_QWGA01000003.1"/>
</dbReference>
<evidence type="ECO:0000313" key="1">
    <source>
        <dbReference type="EMBL" id="RIJ31864.1"/>
    </source>
</evidence>
<evidence type="ECO:0008006" key="3">
    <source>
        <dbReference type="Google" id="ProtNLM"/>
    </source>
</evidence>
<proteinExistence type="predicted"/>
<accession>A0A399RNH4</accession>
<dbReference type="EMBL" id="QWGA01000003">
    <property type="protein sequence ID" value="RIJ31864.1"/>
    <property type="molecule type" value="Genomic_DNA"/>
</dbReference>
<comment type="caution">
    <text evidence="1">The sequence shown here is derived from an EMBL/GenBank/DDBJ whole genome shotgun (WGS) entry which is preliminary data.</text>
</comment>
<sequence length="169" mass="18400">MRTIAALFIAGVAGLTATAEPITMRKAMQEFRDRGAGQLEGVLLHGVPVIKGTIEEQAFTASMFQCDVPDYACRVVIARSCIDMMSTNAGEALELANTYNLQREPRGYALVSGANAGSASLCVQSRYDLGGENLFNMSETFEWRETVTEFSEFIEKARRSAAARSLLSN</sequence>
<evidence type="ECO:0000313" key="2">
    <source>
        <dbReference type="Proteomes" id="UP000265845"/>
    </source>
</evidence>
<gene>
    <name evidence="1" type="ORF">D1222_06385</name>
</gene>
<name>A0A399RNH4_9PROT</name>
<keyword evidence="2" id="KW-1185">Reference proteome</keyword>
<dbReference type="OrthoDB" id="9834201at2"/>
<protein>
    <recommendedName>
        <fullName evidence="3">YbjN domain-containing protein</fullName>
    </recommendedName>
</protein>
<dbReference type="AlphaFoldDB" id="A0A399RNH4"/>